<reference evidence="1" key="1">
    <citation type="submission" date="2025-08" db="UniProtKB">
        <authorList>
            <consortium name="RefSeq"/>
        </authorList>
    </citation>
    <scope>IDENTIFICATION</scope>
</reference>
<dbReference type="RefSeq" id="XP_016991771.1">
    <property type="nucleotide sequence ID" value="XM_017136282.1"/>
</dbReference>
<sequence length="186" mass="21775">MKNNLWETLQEVDKVEVSFEKTLRNIKSIQNRYKMVSALKKKDERRQESFEAEIQAAITENKITKLPKKNIVKKKNKTTMVTKQRVRKGKAISKGPILPPIQTSENVLKIEEPFVCLETNCVYEIHKTTTHVVTRKPYGALIRRLYRAARRKNRQEETLPQENYQEIYPEFPNLACSCSSCCLECR</sequence>
<name>A0A6P4G2M2_DRORH</name>
<gene>
    <name evidence="1" type="primary">LOC108053583</name>
</gene>
<accession>A0A6P4G2M2</accession>
<dbReference type="AlphaFoldDB" id="A0A6P4G2M2"/>
<dbReference type="RefSeq" id="XP_016991771.2">
    <property type="nucleotide sequence ID" value="XM_017136282.2"/>
</dbReference>
<dbReference type="OrthoDB" id="7862802at2759"/>
<organism evidence="1">
    <name type="scientific">Drosophila rhopaloa</name>
    <name type="common">Fruit fly</name>
    <dbReference type="NCBI Taxonomy" id="1041015"/>
    <lineage>
        <taxon>Eukaryota</taxon>
        <taxon>Metazoa</taxon>
        <taxon>Ecdysozoa</taxon>
        <taxon>Arthropoda</taxon>
        <taxon>Hexapoda</taxon>
        <taxon>Insecta</taxon>
        <taxon>Pterygota</taxon>
        <taxon>Neoptera</taxon>
        <taxon>Endopterygota</taxon>
        <taxon>Diptera</taxon>
        <taxon>Brachycera</taxon>
        <taxon>Muscomorpha</taxon>
        <taxon>Ephydroidea</taxon>
        <taxon>Drosophilidae</taxon>
        <taxon>Drosophila</taxon>
        <taxon>Sophophora</taxon>
    </lineage>
</organism>
<evidence type="ECO:0000313" key="1">
    <source>
        <dbReference type="RefSeq" id="XP_016991771.1"/>
    </source>
</evidence>
<protein>
    <submittedName>
        <fullName evidence="1">Uncharacterized protein LOC108053583</fullName>
    </submittedName>
</protein>
<dbReference type="GeneID" id="108053583"/>
<proteinExistence type="predicted"/>